<dbReference type="PANTHER" id="PTHR10218">
    <property type="entry name" value="GTP-BINDING PROTEIN ALPHA SUBUNIT"/>
    <property type="match status" value="1"/>
</dbReference>
<keyword evidence="3 6" id="KW-0547">Nucleotide-binding</keyword>
<sequence length="360" mass="41959">MMCFGKSKRSIFRSTVQEERQNEEIDKMIRRDKKALAHQVKILLLGAGESGKSTILKQMRIIHTGGFHLDERKEARQVIFSNLVVAYKIIIEEMKDMGIEFENRESGMFEDVILAAKDIDLNDSFPRDCLPAMIALWADGAVQQTIKRGNEFALHDNLKYYYANLDRLFAKNYMPNDQDVLRSRLRTTGITETVFDLGPLTYHMFDVGGQRSERKKWVHCFEDVHCLLFVAAISGYDQCLVEDKTANQMQEALILFESIISLSWFRRSSIILFLNKIDLFREKLAEQPIRDYFPDFEASNDDFDAATEYFAAKFRRLNRTERREVYVHFTNATDTNLLKITMKSVQDTIIQQNLNSLMMY</sequence>
<dbReference type="InterPro" id="IPR001019">
    <property type="entry name" value="Gprotein_alpha_su"/>
</dbReference>
<feature type="binding site" evidence="6">
    <location>
        <begin position="275"/>
        <end position="278"/>
    </location>
    <ligand>
        <name>GTP</name>
        <dbReference type="ChEBI" id="CHEBI:37565"/>
    </ligand>
</feature>
<dbReference type="AlphaFoldDB" id="A0A7G9XVK1"/>
<dbReference type="FunFam" id="3.40.50.300:FF:000692">
    <property type="entry name" value="Guanine nucleotide-binding protein subunit alpha"/>
    <property type="match status" value="1"/>
</dbReference>
<feature type="binding site" evidence="7">
    <location>
        <position position="187"/>
    </location>
    <ligand>
        <name>Mg(2+)</name>
        <dbReference type="ChEBI" id="CHEBI:18420"/>
    </ligand>
</feature>
<dbReference type="GO" id="GO:0007186">
    <property type="term" value="P:G protein-coupled receptor signaling pathway"/>
    <property type="evidence" value="ECO:0007669"/>
    <property type="project" value="InterPro"/>
</dbReference>
<keyword evidence="7" id="KW-0460">Magnesium</keyword>
<dbReference type="SUPFAM" id="SSF52540">
    <property type="entry name" value="P-loop containing nucleoside triphosphate hydrolases"/>
    <property type="match status" value="1"/>
</dbReference>
<feature type="binding site" evidence="6">
    <location>
        <begin position="181"/>
        <end position="187"/>
    </location>
    <ligand>
        <name>GTP</name>
        <dbReference type="ChEBI" id="CHEBI:37565"/>
    </ligand>
</feature>
<protein>
    <submittedName>
        <fullName evidence="8">Guanine nucleotide-binding alpha-2 subunit</fullName>
    </submittedName>
</protein>
<accession>A0A7G9XVK1</accession>
<reference evidence="8" key="1">
    <citation type="journal article" date="2020" name="Proc. Natl. Acad. Sci.">
        <title>Coregulation of dimorphism and symbiosis by cyclic AMP signaling in the lichenized fungus Umbilicaria muhlenbergii.</title>
        <authorList>
            <person name="Wang Y."/>
            <person name="Wei X."/>
            <person name="Bian Z."/>
            <person name="Wei J."/>
            <person name="Xu J.R."/>
        </authorList>
    </citation>
    <scope>NUCLEOTIDE SEQUENCE</scope>
</reference>
<evidence type="ECO:0000313" key="8">
    <source>
        <dbReference type="EMBL" id="QNO39537.1"/>
    </source>
</evidence>
<dbReference type="InterPro" id="IPR002975">
    <property type="entry name" value="Fungi_Gprotein_alpha"/>
</dbReference>
<keyword evidence="2 7" id="KW-0479">Metal-binding</keyword>
<keyword evidence="4 6" id="KW-0342">GTP-binding</keyword>
<organism evidence="8">
    <name type="scientific">Umbilicaria muhlenbergii</name>
    <dbReference type="NCBI Taxonomy" id="2738368"/>
    <lineage>
        <taxon>Eukaryota</taxon>
        <taxon>Fungi</taxon>
        <taxon>Dikarya</taxon>
        <taxon>Ascomycota</taxon>
        <taxon>Pezizomycotina</taxon>
        <taxon>Lecanoromycetes</taxon>
        <taxon>OSLEUM clade</taxon>
        <taxon>Umbilicariomycetidae</taxon>
        <taxon>Umbilicariales</taxon>
        <taxon>Umbilicariaceae</taxon>
        <taxon>Umbilicaria</taxon>
    </lineage>
</organism>
<dbReference type="GO" id="GO:0046872">
    <property type="term" value="F:metal ion binding"/>
    <property type="evidence" value="ECO:0007669"/>
    <property type="project" value="UniProtKB-KW"/>
</dbReference>
<feature type="binding site" evidence="6">
    <location>
        <begin position="49"/>
        <end position="54"/>
    </location>
    <ligand>
        <name>GTP</name>
        <dbReference type="ChEBI" id="CHEBI:37565"/>
    </ligand>
</feature>
<dbReference type="PANTHER" id="PTHR10218:SF242">
    <property type="entry name" value="GUANINE NUCLEOTIDE-BINDING PROTEIN ALPHA-1 SUBUNIT"/>
    <property type="match status" value="1"/>
</dbReference>
<dbReference type="CDD" id="cd00066">
    <property type="entry name" value="G-alpha"/>
    <property type="match status" value="1"/>
</dbReference>
<evidence type="ECO:0000256" key="5">
    <source>
        <dbReference type="ARBA" id="ARBA00023224"/>
    </source>
</evidence>
<dbReference type="GO" id="GO:0031683">
    <property type="term" value="F:G-protein beta/gamma-subunit complex binding"/>
    <property type="evidence" value="ECO:0007669"/>
    <property type="project" value="InterPro"/>
</dbReference>
<comment type="similarity">
    <text evidence="1">Belongs to the G-alpha family. G(q) subfamily.</text>
</comment>
<dbReference type="GO" id="GO:0005737">
    <property type="term" value="C:cytoplasm"/>
    <property type="evidence" value="ECO:0007669"/>
    <property type="project" value="TreeGrafter"/>
</dbReference>
<dbReference type="GO" id="GO:0003924">
    <property type="term" value="F:GTPase activity"/>
    <property type="evidence" value="ECO:0007669"/>
    <property type="project" value="InterPro"/>
</dbReference>
<evidence type="ECO:0000256" key="1">
    <source>
        <dbReference type="ARBA" id="ARBA00007976"/>
    </source>
</evidence>
<dbReference type="GO" id="GO:0005525">
    <property type="term" value="F:GTP binding"/>
    <property type="evidence" value="ECO:0007669"/>
    <property type="project" value="UniProtKB-KW"/>
</dbReference>
<dbReference type="SMART" id="SM00275">
    <property type="entry name" value="G_alpha"/>
    <property type="match status" value="1"/>
</dbReference>
<dbReference type="PROSITE" id="PS51882">
    <property type="entry name" value="G_ALPHA"/>
    <property type="match status" value="1"/>
</dbReference>
<evidence type="ECO:0000256" key="3">
    <source>
        <dbReference type="ARBA" id="ARBA00022741"/>
    </source>
</evidence>
<evidence type="ECO:0000256" key="7">
    <source>
        <dbReference type="PIRSR" id="PIRSR601019-2"/>
    </source>
</evidence>
<name>A0A7G9XVK1_9LECA</name>
<feature type="binding site" evidence="6">
    <location>
        <begin position="206"/>
        <end position="210"/>
    </location>
    <ligand>
        <name>GTP</name>
        <dbReference type="ChEBI" id="CHEBI:37565"/>
    </ligand>
</feature>
<evidence type="ECO:0000256" key="2">
    <source>
        <dbReference type="ARBA" id="ARBA00022723"/>
    </source>
</evidence>
<evidence type="ECO:0000256" key="6">
    <source>
        <dbReference type="PIRSR" id="PIRSR601019-1"/>
    </source>
</evidence>
<dbReference type="Pfam" id="PF00503">
    <property type="entry name" value="G-alpha"/>
    <property type="match status" value="1"/>
</dbReference>
<dbReference type="PRINTS" id="PR01241">
    <property type="entry name" value="GPROTEINAFNG"/>
</dbReference>
<dbReference type="GO" id="GO:0000750">
    <property type="term" value="P:pheromone-dependent signal transduction involved in conjugation with cellular fusion"/>
    <property type="evidence" value="ECO:0007669"/>
    <property type="project" value="TreeGrafter"/>
</dbReference>
<dbReference type="InterPro" id="IPR027417">
    <property type="entry name" value="P-loop_NTPase"/>
</dbReference>
<dbReference type="FunFam" id="3.40.50.300:FF:000051">
    <property type="entry name" value="Guanine nucleotide-binding protein subunit alpha"/>
    <property type="match status" value="1"/>
</dbReference>
<feature type="binding site" evidence="7">
    <location>
        <position position="53"/>
    </location>
    <ligand>
        <name>Mg(2+)</name>
        <dbReference type="ChEBI" id="CHEBI:18420"/>
    </ligand>
</feature>
<dbReference type="GO" id="GO:0001664">
    <property type="term" value="F:G protein-coupled receptor binding"/>
    <property type="evidence" value="ECO:0007669"/>
    <property type="project" value="InterPro"/>
</dbReference>
<dbReference type="PRINTS" id="PR00318">
    <property type="entry name" value="GPROTEINA"/>
</dbReference>
<keyword evidence="5" id="KW-0807">Transducer</keyword>
<dbReference type="Gene3D" id="3.40.50.300">
    <property type="entry name" value="P-loop containing nucleotide triphosphate hydrolases"/>
    <property type="match status" value="1"/>
</dbReference>
<dbReference type="GO" id="GO:0005834">
    <property type="term" value="C:heterotrimeric G-protein complex"/>
    <property type="evidence" value="ECO:0007669"/>
    <property type="project" value="InterPro"/>
</dbReference>
<dbReference type="EMBL" id="MT509979">
    <property type="protein sequence ID" value="QNO39537.1"/>
    <property type="molecule type" value="mRNA"/>
</dbReference>
<dbReference type="InterPro" id="IPR011025">
    <property type="entry name" value="GproteinA_insert"/>
</dbReference>
<feature type="binding site" evidence="6">
    <location>
        <position position="332"/>
    </location>
    <ligand>
        <name>GTP</name>
        <dbReference type="ChEBI" id="CHEBI:37565"/>
    </ligand>
</feature>
<evidence type="ECO:0000256" key="4">
    <source>
        <dbReference type="ARBA" id="ARBA00023134"/>
    </source>
</evidence>
<dbReference type="SUPFAM" id="SSF47895">
    <property type="entry name" value="Transducin (alpha subunit), insertion domain"/>
    <property type="match status" value="1"/>
</dbReference>
<proteinExistence type="evidence at transcript level"/>
<dbReference type="Gene3D" id="1.10.400.10">
    <property type="entry name" value="GI Alpha 1, domain 2-like"/>
    <property type="match status" value="1"/>
</dbReference>